<dbReference type="AlphaFoldDB" id="A0A4R8LNZ1"/>
<sequence>MHVLKVIEHMLPATIHPMVVHFTIAITYLATLAGLIGLVRRKSDFWPKSFLYLLGLGVLATIAAGVAGVVSESYISHISPTVAPMFHHHKEYGVLTGVALLLAFAAQWLLGMRRQRVAMIGFLASLAATILVTLAGHLGGTLVYHDAFGIS</sequence>
<feature type="transmembrane region" description="Helical" evidence="1">
    <location>
        <begin position="91"/>
        <end position="110"/>
    </location>
</feature>
<evidence type="ECO:0000259" key="2">
    <source>
        <dbReference type="Pfam" id="PF09990"/>
    </source>
</evidence>
<dbReference type="Pfam" id="PF09990">
    <property type="entry name" value="DUF2231"/>
    <property type="match status" value="1"/>
</dbReference>
<reference evidence="3 4" key="1">
    <citation type="submission" date="2019-03" db="EMBL/GenBank/DDBJ databases">
        <title>Genomic Encyclopedia of Type Strains, Phase IV (KMG-IV): sequencing the most valuable type-strain genomes for metagenomic binning, comparative biology and taxonomic classification.</title>
        <authorList>
            <person name="Goeker M."/>
        </authorList>
    </citation>
    <scope>NUCLEOTIDE SEQUENCE [LARGE SCALE GENOMIC DNA]</scope>
    <source>
        <strain evidence="3 4">DSM 17974</strain>
    </source>
</reference>
<keyword evidence="1" id="KW-0472">Membrane</keyword>
<dbReference type="EMBL" id="SORF01000005">
    <property type="protein sequence ID" value="TDY47997.1"/>
    <property type="molecule type" value="Genomic_DNA"/>
</dbReference>
<accession>A0A4R8LNZ1</accession>
<evidence type="ECO:0000313" key="4">
    <source>
        <dbReference type="Proteomes" id="UP000294581"/>
    </source>
</evidence>
<evidence type="ECO:0000313" key="3">
    <source>
        <dbReference type="EMBL" id="TDY47997.1"/>
    </source>
</evidence>
<dbReference type="Proteomes" id="UP000294581">
    <property type="component" value="Unassembled WGS sequence"/>
</dbReference>
<organism evidence="3 4">
    <name type="scientific">Alicyclobacillus sacchari</name>
    <dbReference type="NCBI Taxonomy" id="392010"/>
    <lineage>
        <taxon>Bacteria</taxon>
        <taxon>Bacillati</taxon>
        <taxon>Bacillota</taxon>
        <taxon>Bacilli</taxon>
        <taxon>Bacillales</taxon>
        <taxon>Alicyclobacillaceae</taxon>
        <taxon>Alicyclobacillus</taxon>
    </lineage>
</organism>
<name>A0A4R8LNZ1_9BACL</name>
<protein>
    <submittedName>
        <fullName evidence="3">Putative membrane protein</fullName>
    </submittedName>
</protein>
<comment type="caution">
    <text evidence="3">The sequence shown here is derived from an EMBL/GenBank/DDBJ whole genome shotgun (WGS) entry which is preliminary data.</text>
</comment>
<keyword evidence="1" id="KW-1133">Transmembrane helix</keyword>
<dbReference type="InterPro" id="IPR019251">
    <property type="entry name" value="DUF2231_TM"/>
</dbReference>
<proteinExistence type="predicted"/>
<keyword evidence="1" id="KW-0812">Transmembrane</keyword>
<gene>
    <name evidence="3" type="ORF">C7445_105178</name>
</gene>
<feature type="transmembrane region" description="Helical" evidence="1">
    <location>
        <begin position="51"/>
        <end position="71"/>
    </location>
</feature>
<evidence type="ECO:0000256" key="1">
    <source>
        <dbReference type="SAM" id="Phobius"/>
    </source>
</evidence>
<feature type="domain" description="DUF2231" evidence="2">
    <location>
        <begin position="14"/>
        <end position="149"/>
    </location>
</feature>
<feature type="transmembrane region" description="Helical" evidence="1">
    <location>
        <begin position="117"/>
        <end position="138"/>
    </location>
</feature>
<keyword evidence="4" id="KW-1185">Reference proteome</keyword>
<feature type="transmembrane region" description="Helical" evidence="1">
    <location>
        <begin position="20"/>
        <end position="39"/>
    </location>
</feature>